<dbReference type="Pfam" id="PF04307">
    <property type="entry name" value="YdjM"/>
    <property type="match status" value="1"/>
</dbReference>
<feature type="transmembrane region" description="Helical" evidence="1">
    <location>
        <begin position="90"/>
        <end position="107"/>
    </location>
</feature>
<protein>
    <submittedName>
        <fullName evidence="2">Hydrolase</fullName>
    </submittedName>
</protein>
<name>A0A2A2GAN8_9BACT</name>
<accession>A0A2A2GAN8</accession>
<evidence type="ECO:0000313" key="2">
    <source>
        <dbReference type="EMBL" id="PAU93913.1"/>
    </source>
</evidence>
<dbReference type="PANTHER" id="PTHR40031:SF1">
    <property type="entry name" value="MEMBRANE-BOUND METAL-DEPENDENT HYDROLASE"/>
    <property type="match status" value="1"/>
</dbReference>
<dbReference type="GO" id="GO:0016787">
    <property type="term" value="F:hydrolase activity"/>
    <property type="evidence" value="ECO:0007669"/>
    <property type="project" value="UniProtKB-KW"/>
</dbReference>
<comment type="caution">
    <text evidence="2">The sequence shown here is derived from an EMBL/GenBank/DDBJ whole genome shotgun (WGS) entry which is preliminary data.</text>
</comment>
<reference evidence="2 3" key="1">
    <citation type="submission" date="2017-08" db="EMBL/GenBank/DDBJ databases">
        <title>Aliifodinibius alkalisoli sp. nov., isolated from saline alkaline soil.</title>
        <authorList>
            <person name="Liu D."/>
            <person name="Zhang G."/>
        </authorList>
    </citation>
    <scope>NUCLEOTIDE SEQUENCE [LARGE SCALE GENOMIC DNA]</scope>
    <source>
        <strain evidence="2 3">WN023</strain>
    </source>
</reference>
<feature type="transmembrane region" description="Helical" evidence="1">
    <location>
        <begin position="154"/>
        <end position="171"/>
    </location>
</feature>
<keyword evidence="1" id="KW-0812">Transmembrane</keyword>
<keyword evidence="3" id="KW-1185">Reference proteome</keyword>
<proteinExistence type="predicted"/>
<dbReference type="PANTHER" id="PTHR40031">
    <property type="entry name" value="HYPOTHETICAL MEMBRANE SPANNING PROTEIN"/>
    <property type="match status" value="1"/>
</dbReference>
<feature type="transmembrane region" description="Helical" evidence="1">
    <location>
        <begin position="127"/>
        <end position="147"/>
    </location>
</feature>
<dbReference type="OrthoDB" id="9781927at2"/>
<feature type="transmembrane region" description="Helical" evidence="1">
    <location>
        <begin position="63"/>
        <end position="81"/>
    </location>
</feature>
<keyword evidence="1" id="KW-1133">Transmembrane helix</keyword>
<dbReference type="Proteomes" id="UP000218831">
    <property type="component" value="Unassembled WGS sequence"/>
</dbReference>
<gene>
    <name evidence="2" type="ORF">CK503_09580</name>
</gene>
<keyword evidence="2" id="KW-0378">Hydrolase</keyword>
<evidence type="ECO:0000256" key="1">
    <source>
        <dbReference type="SAM" id="Phobius"/>
    </source>
</evidence>
<dbReference type="InterPro" id="IPR007404">
    <property type="entry name" value="YdjM-like"/>
</dbReference>
<dbReference type="InterPro" id="IPR053170">
    <property type="entry name" value="Transcription_regulator"/>
</dbReference>
<evidence type="ECO:0000313" key="3">
    <source>
        <dbReference type="Proteomes" id="UP000218831"/>
    </source>
</evidence>
<dbReference type="EMBL" id="NSKE01000006">
    <property type="protein sequence ID" value="PAU93913.1"/>
    <property type="molecule type" value="Genomic_DNA"/>
</dbReference>
<dbReference type="RefSeq" id="WP_095606589.1">
    <property type="nucleotide sequence ID" value="NZ_NSKE01000006.1"/>
</dbReference>
<dbReference type="AlphaFoldDB" id="A0A2A2GAN8"/>
<keyword evidence="1" id="KW-0472">Membrane</keyword>
<sequence>MDPVTHGLIGASASQSVVSKEQLRPAAIIGLVSAMLADLDVFITDPADPLLNIELHRQFSHSLIFIPVGALIAAGLLWYFFRNKMSFKKIYALSFLGYATAGIVDTFTSYGTKLLWPFLDTRYSWDLISVFDPLFSAVILGLVFFALYKKKSEISWFVWGWIILYLSIAVIQQHRGKSVAETIAEQQNHQIERLVVKPTLGNQLLWSIRYEARDTLYAGGVRLGLNPKIYPGESAPLLNWQQQYNQFEGTTIYKDIQRFDKLSEGYLIHHPDKKKVIGDGRYAMLPTEMSPLWGIKVDTTQPDKHPPFKTFREASPAVKNAYLDMLLDR</sequence>
<organism evidence="2 3">
    <name type="scientific">Fodinibius salipaludis</name>
    <dbReference type="NCBI Taxonomy" id="2032627"/>
    <lineage>
        <taxon>Bacteria</taxon>
        <taxon>Pseudomonadati</taxon>
        <taxon>Balneolota</taxon>
        <taxon>Balneolia</taxon>
        <taxon>Balneolales</taxon>
        <taxon>Balneolaceae</taxon>
        <taxon>Fodinibius</taxon>
    </lineage>
</organism>